<feature type="compositionally biased region" description="Acidic residues" evidence="1">
    <location>
        <begin position="562"/>
        <end position="578"/>
    </location>
</feature>
<feature type="region of interest" description="Disordered" evidence="1">
    <location>
        <begin position="381"/>
        <end position="440"/>
    </location>
</feature>
<reference evidence="4" key="2">
    <citation type="submission" date="2008-08" db="EMBL/GenBank/DDBJ databases">
        <authorList>
            <consortium name="Diatom Consortium"/>
            <person name="Grigoriev I."/>
            <person name="Grimwood J."/>
            <person name="Kuo A."/>
            <person name="Otillar R.P."/>
            <person name="Salamov A."/>
            <person name="Detter J.C."/>
            <person name="Lindquist E."/>
            <person name="Shapiro H."/>
            <person name="Lucas S."/>
            <person name="Glavina del Rio T."/>
            <person name="Pitluck S."/>
            <person name="Rokhsar D."/>
            <person name="Bowler C."/>
        </authorList>
    </citation>
    <scope>GENOME REANNOTATION</scope>
    <source>
        <strain evidence="4">CCAP 1055/1</strain>
    </source>
</reference>
<sequence length="710" mass="80457">MPKKKGKKADPEKKAALQAKKEAKADKKATKRLHKDGSLDPATVGSVDDVDSLLEQYQQQDVAGTVESRNSQALAMEGFPAARANASWTLYEDTKKSHAEAYLFGGEYYDGVENIVLDHLYKIDLTRNEWKQIVPAGPAPPPRCAHSAAYANHHIYVFGGELASADQYHHYRDLWKYSIKDSQWAELKPSKAVGSHPTARSGHQAVTWKHFMILFGGFYEALRDTPRWYNDVYVFNLQTESWMDVPHSKLTARPEPRSACNAAVIGDQMIVHGGFSKLSKKEETSETKTHSDAWVLQLKPLLTGQPPIWERLLSSTQRGLVAAKNPNNRAGTASVAYKSRLLAYGGVVDQESHNHKIQSIFYNDLFALDVARRKWFPVHVKKMPSNGTGSKRRRRKEDSTPEQSELPESKETFGDDIEESENDSDLEEDEHDDDNGETHAWDLDKLRSNIKAKTSPLERKVIASSSVMVVDPETKIPEAVARTEPLPRINASLLVSGHTLFVYGGLLEVGDREVTLDDLWSFDLRKREKWECHWPGTMHKQVWRGAIHDDDDSYYSSTAAALDDDEEERESDLSDDERLEEKGTTRKPKKKSSGLRQEIAELNEKYHLGDGNRTPQPGEALSDFYARTSDYWNQQAADRMPGTTSGVVKNPSERLSNKELKREGFGLANARFVELEPVIERLHELDLEREERKGLKKEKKDKSKKKDRRH</sequence>
<dbReference type="PANTHER" id="PTHR46063">
    <property type="entry name" value="KELCH DOMAIN-CONTAINING PROTEIN"/>
    <property type="match status" value="1"/>
</dbReference>
<feature type="region of interest" description="Disordered" evidence="1">
    <location>
        <begin position="684"/>
        <end position="710"/>
    </location>
</feature>
<feature type="domain" description="DUF4110" evidence="2">
    <location>
        <begin position="607"/>
        <end position="706"/>
    </location>
</feature>
<dbReference type="Gene3D" id="2.120.10.80">
    <property type="entry name" value="Kelch-type beta propeller"/>
    <property type="match status" value="2"/>
</dbReference>
<feature type="region of interest" description="Disordered" evidence="1">
    <location>
        <begin position="1"/>
        <end position="44"/>
    </location>
</feature>
<organism evidence="3 4">
    <name type="scientific">Phaeodactylum tricornutum (strain CCAP 1055/1)</name>
    <dbReference type="NCBI Taxonomy" id="556484"/>
    <lineage>
        <taxon>Eukaryota</taxon>
        <taxon>Sar</taxon>
        <taxon>Stramenopiles</taxon>
        <taxon>Ochrophyta</taxon>
        <taxon>Bacillariophyta</taxon>
        <taxon>Bacillariophyceae</taxon>
        <taxon>Bacillariophycidae</taxon>
        <taxon>Naviculales</taxon>
        <taxon>Phaeodactylaceae</taxon>
        <taxon>Phaeodactylum</taxon>
    </lineage>
</organism>
<dbReference type="SUPFAM" id="SSF117281">
    <property type="entry name" value="Kelch motif"/>
    <property type="match status" value="2"/>
</dbReference>
<proteinExistence type="predicted"/>
<name>B7GD13_PHATC</name>
<feature type="compositionally biased region" description="Basic and acidic residues" evidence="1">
    <location>
        <begin position="8"/>
        <end position="28"/>
    </location>
</feature>
<dbReference type="PaxDb" id="2850-Phatr23798"/>
<dbReference type="InterPro" id="IPR052588">
    <property type="entry name" value="Kelch_domain_protein"/>
</dbReference>
<accession>B7GD13</accession>
<dbReference type="FunCoup" id="B7GD13">
    <property type="interactions" value="65"/>
</dbReference>
<dbReference type="GeneID" id="7198925"/>
<dbReference type="InterPro" id="IPR015915">
    <property type="entry name" value="Kelch-typ_b-propeller"/>
</dbReference>
<feature type="region of interest" description="Disordered" evidence="1">
    <location>
        <begin position="558"/>
        <end position="596"/>
    </location>
</feature>
<evidence type="ECO:0000259" key="2">
    <source>
        <dbReference type="Pfam" id="PF13422"/>
    </source>
</evidence>
<protein>
    <recommendedName>
        <fullName evidence="2">DUF4110 domain-containing protein</fullName>
    </recommendedName>
</protein>
<dbReference type="InterPro" id="IPR025183">
    <property type="entry name" value="DUF4110"/>
</dbReference>
<dbReference type="PANTHER" id="PTHR46063:SF1">
    <property type="entry name" value="KELCH DOMAIN-CONTAINING PROTEIN 4"/>
    <property type="match status" value="1"/>
</dbReference>
<evidence type="ECO:0000256" key="1">
    <source>
        <dbReference type="SAM" id="MobiDB-lite"/>
    </source>
</evidence>
<feature type="compositionally biased region" description="Acidic residues" evidence="1">
    <location>
        <begin position="414"/>
        <end position="435"/>
    </location>
</feature>
<dbReference type="STRING" id="556484.B7GD13"/>
<feature type="compositionally biased region" description="Basic and acidic residues" evidence="1">
    <location>
        <begin position="684"/>
        <end position="701"/>
    </location>
</feature>
<feature type="compositionally biased region" description="Polar residues" evidence="1">
    <location>
        <begin position="637"/>
        <end position="647"/>
    </location>
</feature>
<dbReference type="AlphaFoldDB" id="B7GD13"/>
<evidence type="ECO:0000313" key="4">
    <source>
        <dbReference type="Proteomes" id="UP000000759"/>
    </source>
</evidence>
<dbReference type="eggNOG" id="KOG1230">
    <property type="taxonomic scope" value="Eukaryota"/>
</dbReference>
<evidence type="ECO:0000313" key="3">
    <source>
        <dbReference type="EMBL" id="EEC43416.1"/>
    </source>
</evidence>
<dbReference type="Proteomes" id="UP000000759">
    <property type="component" value="Chromosome 27"/>
</dbReference>
<dbReference type="Pfam" id="PF13422">
    <property type="entry name" value="DUF4110"/>
    <property type="match status" value="1"/>
</dbReference>
<dbReference type="RefSeq" id="XP_002184969.1">
    <property type="nucleotide sequence ID" value="XM_002184933.1"/>
</dbReference>
<reference evidence="3 4" key="1">
    <citation type="journal article" date="2008" name="Nature">
        <title>The Phaeodactylum genome reveals the evolutionary history of diatom genomes.</title>
        <authorList>
            <person name="Bowler C."/>
            <person name="Allen A.E."/>
            <person name="Badger J.H."/>
            <person name="Grimwood J."/>
            <person name="Jabbari K."/>
            <person name="Kuo A."/>
            <person name="Maheswari U."/>
            <person name="Martens C."/>
            <person name="Maumus F."/>
            <person name="Otillar R.P."/>
            <person name="Rayko E."/>
            <person name="Salamov A."/>
            <person name="Vandepoele K."/>
            <person name="Beszteri B."/>
            <person name="Gruber A."/>
            <person name="Heijde M."/>
            <person name="Katinka M."/>
            <person name="Mock T."/>
            <person name="Valentin K."/>
            <person name="Verret F."/>
            <person name="Berges J.A."/>
            <person name="Brownlee C."/>
            <person name="Cadoret J.P."/>
            <person name="Chiovitti A."/>
            <person name="Choi C.J."/>
            <person name="Coesel S."/>
            <person name="De Martino A."/>
            <person name="Detter J.C."/>
            <person name="Durkin C."/>
            <person name="Falciatore A."/>
            <person name="Fournet J."/>
            <person name="Haruta M."/>
            <person name="Huysman M.J."/>
            <person name="Jenkins B.D."/>
            <person name="Jiroutova K."/>
            <person name="Jorgensen R.E."/>
            <person name="Joubert Y."/>
            <person name="Kaplan A."/>
            <person name="Kroger N."/>
            <person name="Kroth P.G."/>
            <person name="La Roche J."/>
            <person name="Lindquist E."/>
            <person name="Lommer M."/>
            <person name="Martin-Jezequel V."/>
            <person name="Lopez P.J."/>
            <person name="Lucas S."/>
            <person name="Mangogna M."/>
            <person name="McGinnis K."/>
            <person name="Medlin L.K."/>
            <person name="Montsant A."/>
            <person name="Oudot-Le Secq M.P."/>
            <person name="Napoli C."/>
            <person name="Obornik M."/>
            <person name="Parker M.S."/>
            <person name="Petit J.L."/>
            <person name="Porcel B.M."/>
            <person name="Poulsen N."/>
            <person name="Robison M."/>
            <person name="Rychlewski L."/>
            <person name="Rynearson T.A."/>
            <person name="Schmutz J."/>
            <person name="Shapiro H."/>
            <person name="Siaut M."/>
            <person name="Stanley M."/>
            <person name="Sussman M.R."/>
            <person name="Taylor A.R."/>
            <person name="Vardi A."/>
            <person name="von Dassow P."/>
            <person name="Vyverman W."/>
            <person name="Willis A."/>
            <person name="Wyrwicz L.S."/>
            <person name="Rokhsar D.S."/>
            <person name="Weissenbach J."/>
            <person name="Armbrust E.V."/>
            <person name="Green B.R."/>
            <person name="Van de Peer Y."/>
            <person name="Grigoriev I.V."/>
        </authorList>
    </citation>
    <scope>NUCLEOTIDE SEQUENCE [LARGE SCALE GENOMIC DNA]</scope>
    <source>
        <strain evidence="3 4">CCAP 1055/1</strain>
    </source>
</reference>
<dbReference type="Pfam" id="PF24681">
    <property type="entry name" value="Kelch_KLHDC2_KLHL20_DRC7"/>
    <property type="match status" value="1"/>
</dbReference>
<gene>
    <name evidence="3" type="ORF">PHATRDRAFT_23798</name>
</gene>
<dbReference type="EMBL" id="CM000629">
    <property type="protein sequence ID" value="EEC43416.1"/>
    <property type="molecule type" value="Genomic_DNA"/>
</dbReference>
<feature type="region of interest" description="Disordered" evidence="1">
    <location>
        <begin position="637"/>
        <end position="659"/>
    </location>
</feature>
<dbReference type="OrthoDB" id="4447at2759"/>
<dbReference type="InParanoid" id="B7GD13"/>
<keyword evidence="4" id="KW-1185">Reference proteome</keyword>
<dbReference type="KEGG" id="pti:PHATRDRAFT_23798"/>